<name>A0A250F5D3_CAPSP</name>
<evidence type="ECO:0008006" key="3">
    <source>
        <dbReference type="Google" id="ProtNLM"/>
    </source>
</evidence>
<sequence length="306" mass="35042">MPALEDGLWLQQYVEPQLLEDFRNYNDAFVSVLQRPNPSAIDKDGIKFNKLIGNVEFVVNATVDFTPKKTEGKKTFVAWDALDTTPTEYTDEELRAMAFDKESAIRKEHSNMFRIGVRDYAIHKLAPKKHVDGAMPVLRTTGEVVNGRKRLTYNDLSEFLFKHITALNLNNKAAYYLVLSNEHKADLIHDRANTNHYRDLEIDRNTGELKRFFELQIFENTTTPLYGQNGELKSMGAKKVVGDQSSSIFFYAPNTVYHIEGVNVLTKPMRQDTRSKRPTAEVRLHTWGLCDKRQEYGFGALVSANE</sequence>
<dbReference type="AlphaFoldDB" id="A0A250F5D3"/>
<gene>
    <name evidence="1" type="ORF">CGC59_11995</name>
</gene>
<reference evidence="2" key="1">
    <citation type="submission" date="2017-06" db="EMBL/GenBank/DDBJ databases">
        <title>Capnocytophaga spp. assemblies.</title>
        <authorList>
            <person name="Gulvik C.A."/>
        </authorList>
    </citation>
    <scope>NUCLEOTIDE SEQUENCE [LARGE SCALE GENOMIC DNA]</scope>
    <source>
        <strain evidence="2">H4486</strain>
    </source>
</reference>
<evidence type="ECO:0000313" key="2">
    <source>
        <dbReference type="Proteomes" id="UP000217334"/>
    </source>
</evidence>
<dbReference type="Proteomes" id="UP000217334">
    <property type="component" value="Chromosome"/>
</dbReference>
<organism evidence="1 2">
    <name type="scientific">Capnocytophaga sputigena</name>
    <dbReference type="NCBI Taxonomy" id="1019"/>
    <lineage>
        <taxon>Bacteria</taxon>
        <taxon>Pseudomonadati</taxon>
        <taxon>Bacteroidota</taxon>
        <taxon>Flavobacteriia</taxon>
        <taxon>Flavobacteriales</taxon>
        <taxon>Flavobacteriaceae</taxon>
        <taxon>Capnocytophaga</taxon>
    </lineage>
</organism>
<proteinExistence type="predicted"/>
<dbReference type="RefSeq" id="WP_095902101.1">
    <property type="nucleotide sequence ID" value="NZ_CP022383.1"/>
</dbReference>
<accession>A0A250F5D3</accession>
<protein>
    <recommendedName>
        <fullName evidence="3">Phage capsid protein</fullName>
    </recommendedName>
</protein>
<evidence type="ECO:0000313" key="1">
    <source>
        <dbReference type="EMBL" id="ATA80352.1"/>
    </source>
</evidence>
<dbReference type="EMBL" id="CP022383">
    <property type="protein sequence ID" value="ATA80352.1"/>
    <property type="molecule type" value="Genomic_DNA"/>
</dbReference>